<dbReference type="InterPro" id="IPR000914">
    <property type="entry name" value="SBP_5_dom"/>
</dbReference>
<dbReference type="InterPro" id="IPR039424">
    <property type="entry name" value="SBP_5"/>
</dbReference>
<reference evidence="6 7" key="1">
    <citation type="journal article" date="2017" name="ISME J.">
        <title>Grape pomace compost harbors organohalide-respiring Dehalogenimonas species with novel reductive dehalogenase genes.</title>
        <authorList>
            <person name="Yang Y."/>
            <person name="Higgins S.A."/>
            <person name="Yan J."/>
            <person name="Simsir B."/>
            <person name="Chourey K."/>
            <person name="Iyer R."/>
            <person name="Hettich R.L."/>
            <person name="Baldwin B."/>
            <person name="Ogles D.M."/>
            <person name="Loffler F.E."/>
        </authorList>
    </citation>
    <scope>NUCLEOTIDE SEQUENCE [LARGE SCALE GENOMIC DNA]</scope>
    <source>
        <strain evidence="6 7">GP</strain>
    </source>
</reference>
<sequence>MDSAFCPVHSPKFRRRNLGMAEHGMDFTRRDFVKGATVITGGILVFGAEACGGTTTPTTTTAPPTTTKPLEKLPQLKFQFANTGSNPNIAAFLQGQLKQNLNVDLTLEPMESAAFQNLVNAKNHTWSFYGWGADYPDPENFLQTIYGTNQGNNKSGYSNATVDANIASAMKELDNTKRLALWDSVHKQVVDDCPGIYVFNRERFNLVAPALKPTLKPTGQDGQVMGDRLLRGVSMPSGKLRLNLGGDVNTLDTNIASWASSLSILFNLFDGLLGFDQNLNLVPVVASVLPSTTNGGISADGKTYTFTLKSNVTWSDGKPCTAADFEYSIKRMLAKDTAAEYASMYFNIVGGEAYNAGTGPVTGVGVTALSATSLQIKLVAAQPTFPQVMALWPVYPVRKDVIDSKGSTAAFQAGNLIGNGPFTLTEWVPLDHITLKANANYWGTKPTLTEITFKQITDSQASLAAYKNGEIDMTGVPAGTEKATIADPTYGPQIVRGADLTTYAFQYNMTKAPLTNKLLRQALATAIDRDTYINTIRGGVGHPTTCWIPPGMPGYDATIGAAYKFDAAKAKTLLTQAGYTP</sequence>
<dbReference type="GO" id="GO:1904680">
    <property type="term" value="F:peptide transmembrane transporter activity"/>
    <property type="evidence" value="ECO:0007669"/>
    <property type="project" value="TreeGrafter"/>
</dbReference>
<dbReference type="Gene3D" id="3.90.76.10">
    <property type="entry name" value="Dipeptide-binding Protein, Domain 1"/>
    <property type="match status" value="1"/>
</dbReference>
<name>A0A2P5P8S6_9CHLR</name>
<dbReference type="Proteomes" id="UP000235653">
    <property type="component" value="Unassembled WGS sequence"/>
</dbReference>
<comment type="subcellular location">
    <subcellularLocation>
        <location evidence="1">Cell envelope</location>
    </subcellularLocation>
</comment>
<accession>A0A2P5P8S6</accession>
<evidence type="ECO:0000259" key="5">
    <source>
        <dbReference type="Pfam" id="PF00496"/>
    </source>
</evidence>
<dbReference type="Gene3D" id="3.40.190.10">
    <property type="entry name" value="Periplasmic binding protein-like II"/>
    <property type="match status" value="1"/>
</dbReference>
<evidence type="ECO:0000256" key="2">
    <source>
        <dbReference type="ARBA" id="ARBA00005695"/>
    </source>
</evidence>
<comment type="caution">
    <text evidence="6">The sequence shown here is derived from an EMBL/GenBank/DDBJ whole genome shotgun (WGS) entry which is preliminary data.</text>
</comment>
<feature type="domain" description="Solute-binding protein family 5" evidence="5">
    <location>
        <begin position="296"/>
        <end position="580"/>
    </location>
</feature>
<dbReference type="EMBL" id="JQAN02000006">
    <property type="protein sequence ID" value="PPD58697.1"/>
    <property type="molecule type" value="Genomic_DNA"/>
</dbReference>
<dbReference type="Gene3D" id="3.10.105.10">
    <property type="entry name" value="Dipeptide-binding Protein, Domain 3"/>
    <property type="match status" value="2"/>
</dbReference>
<gene>
    <name evidence="6" type="ORF">JP09_002130</name>
</gene>
<dbReference type="CDD" id="cd08504">
    <property type="entry name" value="PBP2_OppA"/>
    <property type="match status" value="1"/>
</dbReference>
<comment type="similarity">
    <text evidence="2">Belongs to the bacterial solute-binding protein 5 family.</text>
</comment>
<evidence type="ECO:0000256" key="4">
    <source>
        <dbReference type="ARBA" id="ARBA00022729"/>
    </source>
</evidence>
<keyword evidence="3" id="KW-0813">Transport</keyword>
<dbReference type="AlphaFoldDB" id="A0A2P5P8S6"/>
<protein>
    <recommendedName>
        <fullName evidence="5">Solute-binding protein family 5 domain-containing protein</fullName>
    </recommendedName>
</protein>
<evidence type="ECO:0000313" key="7">
    <source>
        <dbReference type="Proteomes" id="UP000235653"/>
    </source>
</evidence>
<organism evidence="6 7">
    <name type="scientific">Dehalogenimonas etheniformans</name>
    <dbReference type="NCBI Taxonomy" id="1536648"/>
    <lineage>
        <taxon>Bacteria</taxon>
        <taxon>Bacillati</taxon>
        <taxon>Chloroflexota</taxon>
        <taxon>Dehalococcoidia</taxon>
        <taxon>Dehalococcoidales</taxon>
        <taxon>Dehalococcoidaceae</taxon>
        <taxon>Dehalogenimonas</taxon>
    </lineage>
</organism>
<dbReference type="PANTHER" id="PTHR30290:SF10">
    <property type="entry name" value="PERIPLASMIC OLIGOPEPTIDE-BINDING PROTEIN-RELATED"/>
    <property type="match status" value="1"/>
</dbReference>
<dbReference type="SUPFAM" id="SSF53850">
    <property type="entry name" value="Periplasmic binding protein-like II"/>
    <property type="match status" value="2"/>
</dbReference>
<dbReference type="PANTHER" id="PTHR30290">
    <property type="entry name" value="PERIPLASMIC BINDING COMPONENT OF ABC TRANSPORTER"/>
    <property type="match status" value="1"/>
</dbReference>
<evidence type="ECO:0000256" key="3">
    <source>
        <dbReference type="ARBA" id="ARBA00022448"/>
    </source>
</evidence>
<dbReference type="OrthoDB" id="9783874at2"/>
<feature type="domain" description="Solute-binding protein family 5" evidence="5">
    <location>
        <begin position="72"/>
        <end position="152"/>
    </location>
</feature>
<keyword evidence="7" id="KW-1185">Reference proteome</keyword>
<evidence type="ECO:0000313" key="6">
    <source>
        <dbReference type="EMBL" id="PPD58697.1"/>
    </source>
</evidence>
<dbReference type="GO" id="GO:0015833">
    <property type="term" value="P:peptide transport"/>
    <property type="evidence" value="ECO:0007669"/>
    <property type="project" value="TreeGrafter"/>
</dbReference>
<keyword evidence="4" id="KW-0732">Signal</keyword>
<proteinExistence type="inferred from homology"/>
<dbReference type="GO" id="GO:0030313">
    <property type="term" value="C:cell envelope"/>
    <property type="evidence" value="ECO:0007669"/>
    <property type="project" value="UniProtKB-SubCell"/>
</dbReference>
<evidence type="ECO:0000256" key="1">
    <source>
        <dbReference type="ARBA" id="ARBA00004196"/>
    </source>
</evidence>
<dbReference type="Pfam" id="PF00496">
    <property type="entry name" value="SBP_bac_5"/>
    <property type="match status" value="2"/>
</dbReference>